<proteinExistence type="predicted"/>
<evidence type="ECO:0000313" key="3">
    <source>
        <dbReference type="Proteomes" id="UP000740926"/>
    </source>
</evidence>
<dbReference type="EMBL" id="JAANIU010012387">
    <property type="protein sequence ID" value="KAG1530496.1"/>
    <property type="molecule type" value="Genomic_DNA"/>
</dbReference>
<dbReference type="Proteomes" id="UP000740926">
    <property type="component" value="Unassembled WGS sequence"/>
</dbReference>
<sequence length="115" mass="12367">MHAALHAAHEGLAFIAAEIVADAGPQQGVDLVLGGFQPAALWPLGRGVVQVVQMPQPGREINQFHAHLIGRHDEVHQAGGDRAGGHFRAARPEPVGRLRQARRPPTIRRAPAREP</sequence>
<evidence type="ECO:0000313" key="2">
    <source>
        <dbReference type="EMBL" id="KAG1530496.1"/>
    </source>
</evidence>
<feature type="region of interest" description="Disordered" evidence="1">
    <location>
        <begin position="76"/>
        <end position="115"/>
    </location>
</feature>
<protein>
    <submittedName>
        <fullName evidence="2">Uncharacterized protein</fullName>
    </submittedName>
</protein>
<gene>
    <name evidence="2" type="ORF">G6F50_017279</name>
</gene>
<evidence type="ECO:0000256" key="1">
    <source>
        <dbReference type="SAM" id="MobiDB-lite"/>
    </source>
</evidence>
<comment type="caution">
    <text evidence="2">The sequence shown here is derived from an EMBL/GenBank/DDBJ whole genome shotgun (WGS) entry which is preliminary data.</text>
</comment>
<organism evidence="2 3">
    <name type="scientific">Rhizopus delemar</name>
    <dbReference type="NCBI Taxonomy" id="936053"/>
    <lineage>
        <taxon>Eukaryota</taxon>
        <taxon>Fungi</taxon>
        <taxon>Fungi incertae sedis</taxon>
        <taxon>Mucoromycota</taxon>
        <taxon>Mucoromycotina</taxon>
        <taxon>Mucoromycetes</taxon>
        <taxon>Mucorales</taxon>
        <taxon>Mucorineae</taxon>
        <taxon>Rhizopodaceae</taxon>
        <taxon>Rhizopus</taxon>
    </lineage>
</organism>
<reference evidence="2 3" key="1">
    <citation type="journal article" date="2020" name="Microb. Genom.">
        <title>Genetic diversity of clinical and environmental Mucorales isolates obtained from an investigation of mucormycosis cases among solid organ transplant recipients.</title>
        <authorList>
            <person name="Nguyen M.H."/>
            <person name="Kaul D."/>
            <person name="Muto C."/>
            <person name="Cheng S.J."/>
            <person name="Richter R.A."/>
            <person name="Bruno V.M."/>
            <person name="Liu G."/>
            <person name="Beyhan S."/>
            <person name="Sundermann A.J."/>
            <person name="Mounaud S."/>
            <person name="Pasculle A.W."/>
            <person name="Nierman W.C."/>
            <person name="Driscoll E."/>
            <person name="Cumbie R."/>
            <person name="Clancy C.J."/>
            <person name="Dupont C.L."/>
        </authorList>
    </citation>
    <scope>NUCLEOTIDE SEQUENCE [LARGE SCALE GENOMIC DNA]</scope>
    <source>
        <strain evidence="2 3">GL24</strain>
    </source>
</reference>
<keyword evidence="3" id="KW-1185">Reference proteome</keyword>
<dbReference type="AlphaFoldDB" id="A0A9P6XQH3"/>
<accession>A0A9P6XQH3</accession>
<name>A0A9P6XQH3_9FUNG</name>